<sequence length="243" mass="27786">MKMLLEYILSLIYYVWFGLVFLGFHVAGLIAYRNRNRISLLRTKEYFSLFIIKGLLILNNRVKFTNTHRLPQGRPLLIVTNHQSIYDIPPIVWNLRRHHPLFVAKKELSRGVPFVSFVLRHSGAALIDRGNSRQAIKAIAEMARVVQQERLSMVIFPEGTRSKDGRLKTFAWKGLATMLHYCPDALIVPIAINNTWKLHRNKGFAISSGNKLTWKVLPPIEPAGRNAEELAEALHAQIAKEIS</sequence>
<dbReference type="EMBL" id="SMAD01000002">
    <property type="protein sequence ID" value="TCS88820.1"/>
    <property type="molecule type" value="Genomic_DNA"/>
</dbReference>
<keyword evidence="4" id="KW-0472">Membrane</keyword>
<keyword evidence="2 6" id="KW-0808">Transferase</keyword>
<keyword evidence="7" id="KW-1185">Reference proteome</keyword>
<dbReference type="Proteomes" id="UP000295807">
    <property type="component" value="Unassembled WGS sequence"/>
</dbReference>
<dbReference type="AlphaFoldDB" id="A0A4R3KWH7"/>
<dbReference type="RefSeq" id="WP_132127942.1">
    <property type="nucleotide sequence ID" value="NZ_CP042432.1"/>
</dbReference>
<organism evidence="6 7">
    <name type="scientific">Anseongella ginsenosidimutans</name>
    <dbReference type="NCBI Taxonomy" id="496056"/>
    <lineage>
        <taxon>Bacteria</taxon>
        <taxon>Pseudomonadati</taxon>
        <taxon>Bacteroidota</taxon>
        <taxon>Sphingobacteriia</taxon>
        <taxon>Sphingobacteriales</taxon>
        <taxon>Sphingobacteriaceae</taxon>
        <taxon>Anseongella</taxon>
    </lineage>
</organism>
<dbReference type="PANTHER" id="PTHR10434:SF11">
    <property type="entry name" value="1-ACYL-SN-GLYCEROL-3-PHOSPHATE ACYLTRANSFERASE"/>
    <property type="match status" value="1"/>
</dbReference>
<gene>
    <name evidence="6" type="ORF">EDD80_10210</name>
</gene>
<evidence type="ECO:0000256" key="1">
    <source>
        <dbReference type="ARBA" id="ARBA00005189"/>
    </source>
</evidence>
<dbReference type="PANTHER" id="PTHR10434">
    <property type="entry name" value="1-ACYL-SN-GLYCEROL-3-PHOSPHATE ACYLTRANSFERASE"/>
    <property type="match status" value="1"/>
</dbReference>
<dbReference type="SUPFAM" id="SSF69593">
    <property type="entry name" value="Glycerol-3-phosphate (1)-acyltransferase"/>
    <property type="match status" value="1"/>
</dbReference>
<dbReference type="Pfam" id="PF01553">
    <property type="entry name" value="Acyltransferase"/>
    <property type="match status" value="1"/>
</dbReference>
<keyword evidence="4" id="KW-0812">Transmembrane</keyword>
<accession>A0A4R3KWH7</accession>
<protein>
    <submittedName>
        <fullName evidence="6">1-acyl-sn-glycerol-3-phosphate acyltransferase</fullName>
    </submittedName>
</protein>
<evidence type="ECO:0000259" key="5">
    <source>
        <dbReference type="SMART" id="SM00563"/>
    </source>
</evidence>
<comment type="caution">
    <text evidence="6">The sequence shown here is derived from an EMBL/GenBank/DDBJ whole genome shotgun (WGS) entry which is preliminary data.</text>
</comment>
<dbReference type="GO" id="GO:0003841">
    <property type="term" value="F:1-acylglycerol-3-phosphate O-acyltransferase activity"/>
    <property type="evidence" value="ECO:0007669"/>
    <property type="project" value="TreeGrafter"/>
</dbReference>
<evidence type="ECO:0000256" key="4">
    <source>
        <dbReference type="SAM" id="Phobius"/>
    </source>
</evidence>
<name>A0A4R3KWH7_9SPHI</name>
<feature type="transmembrane region" description="Helical" evidence="4">
    <location>
        <begin position="12"/>
        <end position="32"/>
    </location>
</feature>
<dbReference type="OrthoDB" id="9803035at2"/>
<dbReference type="InterPro" id="IPR002123">
    <property type="entry name" value="Plipid/glycerol_acylTrfase"/>
</dbReference>
<dbReference type="GO" id="GO:0006654">
    <property type="term" value="P:phosphatidic acid biosynthetic process"/>
    <property type="evidence" value="ECO:0007669"/>
    <property type="project" value="TreeGrafter"/>
</dbReference>
<dbReference type="CDD" id="cd07989">
    <property type="entry name" value="LPLAT_AGPAT-like"/>
    <property type="match status" value="1"/>
</dbReference>
<comment type="pathway">
    <text evidence="1">Lipid metabolism.</text>
</comment>
<proteinExistence type="predicted"/>
<feature type="domain" description="Phospholipid/glycerol acyltransferase" evidence="5">
    <location>
        <begin position="76"/>
        <end position="195"/>
    </location>
</feature>
<evidence type="ECO:0000313" key="6">
    <source>
        <dbReference type="EMBL" id="TCS88820.1"/>
    </source>
</evidence>
<evidence type="ECO:0000256" key="3">
    <source>
        <dbReference type="ARBA" id="ARBA00023315"/>
    </source>
</evidence>
<dbReference type="SMART" id="SM00563">
    <property type="entry name" value="PlsC"/>
    <property type="match status" value="1"/>
</dbReference>
<keyword evidence="4" id="KW-1133">Transmembrane helix</keyword>
<evidence type="ECO:0000256" key="2">
    <source>
        <dbReference type="ARBA" id="ARBA00022679"/>
    </source>
</evidence>
<reference evidence="6 7" key="1">
    <citation type="submission" date="2019-03" db="EMBL/GenBank/DDBJ databases">
        <title>Genomic Encyclopedia of Type Strains, Phase IV (KMG-IV): sequencing the most valuable type-strain genomes for metagenomic binning, comparative biology and taxonomic classification.</title>
        <authorList>
            <person name="Goeker M."/>
        </authorList>
    </citation>
    <scope>NUCLEOTIDE SEQUENCE [LARGE SCALE GENOMIC DNA]</scope>
    <source>
        <strain evidence="6 7">DSM 21100</strain>
    </source>
</reference>
<keyword evidence="3 6" id="KW-0012">Acyltransferase</keyword>
<evidence type="ECO:0000313" key="7">
    <source>
        <dbReference type="Proteomes" id="UP000295807"/>
    </source>
</evidence>